<dbReference type="AlphaFoldDB" id="A0AB39I943"/>
<dbReference type="EMBL" id="CP162607">
    <property type="protein sequence ID" value="XDK39364.1"/>
    <property type="molecule type" value="Genomic_DNA"/>
</dbReference>
<dbReference type="RefSeq" id="WP_274072443.1">
    <property type="nucleotide sequence ID" value="NZ_CP162607.1"/>
</dbReference>
<proteinExistence type="predicted"/>
<name>A0AB39I943_9PSED</name>
<dbReference type="PROSITE" id="PS51257">
    <property type="entry name" value="PROKAR_LIPOPROTEIN"/>
    <property type="match status" value="1"/>
</dbReference>
<gene>
    <name evidence="1" type="ORF">AB4Y39_12045</name>
</gene>
<organism evidence="1">
    <name type="scientific">Pseudomonas sp. Hg7Tf</name>
    <dbReference type="NCBI Taxonomy" id="3236988"/>
    <lineage>
        <taxon>Bacteria</taxon>
        <taxon>Pseudomonadati</taxon>
        <taxon>Pseudomonadota</taxon>
        <taxon>Gammaproteobacteria</taxon>
        <taxon>Pseudomonadales</taxon>
        <taxon>Pseudomonadaceae</taxon>
        <taxon>Pseudomonas</taxon>
    </lineage>
</organism>
<evidence type="ECO:0000313" key="1">
    <source>
        <dbReference type="EMBL" id="XDK39364.1"/>
    </source>
</evidence>
<reference evidence="1" key="1">
    <citation type="submission" date="2024-07" db="EMBL/GenBank/DDBJ databases">
        <title>Identification and characteristics of a novel species of coltsfoot's symbiotic bacteria.</title>
        <authorList>
            <person name="Juszczyk A."/>
            <person name="Jasielczuk I."/>
            <person name="Gurgul A."/>
            <person name="Rogala M."/>
            <person name="Kowalczyk A."/>
            <person name="Szmatola T."/>
            <person name="Kosecka-Strojek M."/>
            <person name="Arent Z."/>
            <person name="Latowski D."/>
        </authorList>
    </citation>
    <scope>NUCLEOTIDE SEQUENCE</scope>
    <source>
        <strain evidence="1">Hg7Tf</strain>
    </source>
</reference>
<evidence type="ECO:0008006" key="2">
    <source>
        <dbReference type="Google" id="ProtNLM"/>
    </source>
</evidence>
<sequence length="120" mass="12836">MKSSTSNEVILAFVVSLFLAGCAQNQDIRMGDDYTAGTTAKSSSDYVACVQSELPGSSKTYTVKEDNGLKLFVDSTDPTTATGLIEVSAAGSQHQFSAYQRDAWYDKGRLLDAALMCSNT</sequence>
<accession>A0AB39I943</accession>
<protein>
    <recommendedName>
        <fullName evidence="2">Lysozyme inhibitor</fullName>
    </recommendedName>
</protein>